<accession>A0AAU7WDA3</accession>
<evidence type="ECO:0000256" key="4">
    <source>
        <dbReference type="ARBA" id="ARBA00022723"/>
    </source>
</evidence>
<keyword evidence="4" id="KW-0479">Metal-binding</keyword>
<proteinExistence type="predicted"/>
<evidence type="ECO:0000256" key="1">
    <source>
        <dbReference type="ARBA" id="ARBA00002494"/>
    </source>
</evidence>
<dbReference type="GO" id="GO:0016020">
    <property type="term" value="C:membrane"/>
    <property type="evidence" value="ECO:0007669"/>
    <property type="project" value="InterPro"/>
</dbReference>
<reference evidence="12" key="1">
    <citation type="submission" date="2024-05" db="EMBL/GenBank/DDBJ databases">
        <authorList>
            <person name="Yu L."/>
        </authorList>
    </citation>
    <scope>NUCLEOTIDE SEQUENCE</scope>
    <source>
        <strain evidence="12">G08B096</strain>
    </source>
</reference>
<dbReference type="Gene3D" id="2.102.10.10">
    <property type="entry name" value="Rieske [2Fe-2S] iron-sulphur domain"/>
    <property type="match status" value="1"/>
</dbReference>
<dbReference type="PROSITE" id="PS51318">
    <property type="entry name" value="TAT"/>
    <property type="match status" value="1"/>
</dbReference>
<protein>
    <recommendedName>
        <fullName evidence="2">Cytochrome bc1 complex Rieske iron-sulfur subunit</fullName>
    </recommendedName>
    <alternativeName>
        <fullName evidence="8">Cytochrome bc1 reductase complex subunit QcrA</fullName>
    </alternativeName>
</protein>
<evidence type="ECO:0000256" key="5">
    <source>
        <dbReference type="ARBA" id="ARBA00023004"/>
    </source>
</evidence>
<evidence type="ECO:0000256" key="10">
    <source>
        <dbReference type="SAM" id="MobiDB-lite"/>
    </source>
</evidence>
<keyword evidence="5" id="KW-0408">Iron</keyword>
<dbReference type="CDD" id="cd03467">
    <property type="entry name" value="Rieske"/>
    <property type="match status" value="1"/>
</dbReference>
<evidence type="ECO:0000256" key="8">
    <source>
        <dbReference type="ARBA" id="ARBA00029586"/>
    </source>
</evidence>
<dbReference type="SUPFAM" id="SSF50022">
    <property type="entry name" value="ISP domain"/>
    <property type="match status" value="1"/>
</dbReference>
<dbReference type="InterPro" id="IPR006311">
    <property type="entry name" value="TAT_signal"/>
</dbReference>
<dbReference type="GO" id="GO:0046872">
    <property type="term" value="F:metal ion binding"/>
    <property type="evidence" value="ECO:0007669"/>
    <property type="project" value="UniProtKB-KW"/>
</dbReference>
<keyword evidence="3" id="KW-0001">2Fe-2S</keyword>
<dbReference type="AlphaFoldDB" id="A0AAU7WDA3"/>
<evidence type="ECO:0000256" key="6">
    <source>
        <dbReference type="ARBA" id="ARBA00023014"/>
    </source>
</evidence>
<evidence type="ECO:0000256" key="2">
    <source>
        <dbReference type="ARBA" id="ARBA00015816"/>
    </source>
</evidence>
<evidence type="ECO:0000313" key="12">
    <source>
        <dbReference type="EMBL" id="XBX83715.1"/>
    </source>
</evidence>
<feature type="compositionally biased region" description="Low complexity" evidence="10">
    <location>
        <begin position="48"/>
        <end position="58"/>
    </location>
</feature>
<sequence>MTDATDLTRRAVLTIGGTGAVGGVLVLAGCAPGDADDAANSTPPPASPGSDASDGAAPETGTAAGVAALADVPVGGSVSVEIDGAPALLAQPTAGEVAAFSAICTHQQCVLAAAGDRFECPCHGSAYDAATGEVLQGPALDPLPAIPVHVEGDQVVAGA</sequence>
<dbReference type="InterPro" id="IPR014349">
    <property type="entry name" value="Rieske_Fe-S_prot"/>
</dbReference>
<comment type="cofactor">
    <cofactor evidence="9">
        <name>[2Fe-2S] cluster</name>
        <dbReference type="ChEBI" id="CHEBI:190135"/>
    </cofactor>
</comment>
<evidence type="ECO:0000256" key="3">
    <source>
        <dbReference type="ARBA" id="ARBA00022714"/>
    </source>
</evidence>
<dbReference type="RefSeq" id="WP_350349716.1">
    <property type="nucleotide sequence ID" value="NZ_CP158374.1"/>
</dbReference>
<dbReference type="InterPro" id="IPR036922">
    <property type="entry name" value="Rieske_2Fe-2S_sf"/>
</dbReference>
<evidence type="ECO:0000259" key="11">
    <source>
        <dbReference type="PROSITE" id="PS51296"/>
    </source>
</evidence>
<dbReference type="PROSITE" id="PS51296">
    <property type="entry name" value="RIESKE"/>
    <property type="match status" value="1"/>
</dbReference>
<dbReference type="InterPro" id="IPR005805">
    <property type="entry name" value="Rieske_Fe-S_prot_C"/>
</dbReference>
<dbReference type="PRINTS" id="PR00162">
    <property type="entry name" value="RIESKE"/>
</dbReference>
<dbReference type="InterPro" id="IPR017941">
    <property type="entry name" value="Rieske_2Fe-2S"/>
</dbReference>
<organism evidence="12">
    <name type="scientific">Agromyces sp. G08B096</name>
    <dbReference type="NCBI Taxonomy" id="3156399"/>
    <lineage>
        <taxon>Bacteria</taxon>
        <taxon>Bacillati</taxon>
        <taxon>Actinomycetota</taxon>
        <taxon>Actinomycetes</taxon>
        <taxon>Micrococcales</taxon>
        <taxon>Microbacteriaceae</taxon>
        <taxon>Agromyces</taxon>
    </lineage>
</organism>
<keyword evidence="7" id="KW-1015">Disulfide bond</keyword>
<dbReference type="Pfam" id="PF00355">
    <property type="entry name" value="Rieske"/>
    <property type="match status" value="1"/>
</dbReference>
<evidence type="ECO:0000256" key="9">
    <source>
        <dbReference type="ARBA" id="ARBA00034078"/>
    </source>
</evidence>
<evidence type="ECO:0000256" key="7">
    <source>
        <dbReference type="ARBA" id="ARBA00023157"/>
    </source>
</evidence>
<comment type="function">
    <text evidence="1">Iron-sulfur subunit of the cytochrome bc1 complex, an essential component of the respiratory electron transport chain required for ATP synthesis. The bc1 complex catalyzes the oxidation of menaquinol and the reduction of cytochrome c in the respiratory chain. The bc1 complex operates through a Q-cycle mechanism that couples electron transfer to generation of the proton gradient that drives ATP synthesis.</text>
</comment>
<dbReference type="EMBL" id="CP158374">
    <property type="protein sequence ID" value="XBX83715.1"/>
    <property type="molecule type" value="Genomic_DNA"/>
</dbReference>
<feature type="domain" description="Rieske" evidence="11">
    <location>
        <begin position="64"/>
        <end position="157"/>
    </location>
</feature>
<name>A0AAU7WDA3_9MICO</name>
<dbReference type="GO" id="GO:0016705">
    <property type="term" value="F:oxidoreductase activity, acting on paired donors, with incorporation or reduction of molecular oxygen"/>
    <property type="evidence" value="ECO:0007669"/>
    <property type="project" value="UniProtKB-ARBA"/>
</dbReference>
<dbReference type="GO" id="GO:0051537">
    <property type="term" value="F:2 iron, 2 sulfur cluster binding"/>
    <property type="evidence" value="ECO:0007669"/>
    <property type="project" value="UniProtKB-KW"/>
</dbReference>
<feature type="region of interest" description="Disordered" evidence="10">
    <location>
        <begin position="36"/>
        <end position="62"/>
    </location>
</feature>
<dbReference type="GO" id="GO:0004497">
    <property type="term" value="F:monooxygenase activity"/>
    <property type="evidence" value="ECO:0007669"/>
    <property type="project" value="UniProtKB-ARBA"/>
</dbReference>
<gene>
    <name evidence="12" type="ORF">ABIQ69_07375</name>
</gene>
<dbReference type="PANTHER" id="PTHR10134">
    <property type="entry name" value="CYTOCHROME B-C1 COMPLEX SUBUNIT RIESKE, MITOCHONDRIAL"/>
    <property type="match status" value="1"/>
</dbReference>
<keyword evidence="6" id="KW-0411">Iron-sulfur</keyword>